<reference evidence="1 2" key="1">
    <citation type="submission" date="2019-05" db="EMBL/GenBank/DDBJ databases">
        <authorList>
            <consortium name="Science for Life Laboratories"/>
        </authorList>
    </citation>
    <scope>NUCLEOTIDE SEQUENCE [LARGE SCALE GENOMIC DNA]</scope>
    <source>
        <strain evidence="1">Soil9</strain>
    </source>
</reference>
<dbReference type="EMBL" id="LR593886">
    <property type="protein sequence ID" value="VTS01266.1"/>
    <property type="molecule type" value="Genomic_DNA"/>
</dbReference>
<dbReference type="KEGG" id="gms:SOIL9_79070"/>
<protein>
    <submittedName>
        <fullName evidence="1">Uncharacterized protein</fullName>
    </submittedName>
</protein>
<sequence>MFHATPHALFHLRALYQHQSCDIKTTSGNKINNFIEVSH</sequence>
<evidence type="ECO:0000313" key="1">
    <source>
        <dbReference type="EMBL" id="VTS01266.1"/>
    </source>
</evidence>
<dbReference type="AlphaFoldDB" id="A0A6P2DL34"/>
<gene>
    <name evidence="1" type="ORF">SOIL9_79070</name>
</gene>
<dbReference type="Proteomes" id="UP000464178">
    <property type="component" value="Chromosome"/>
</dbReference>
<accession>A0A6P2DL34</accession>
<name>A0A6P2DL34_9BACT</name>
<proteinExistence type="predicted"/>
<keyword evidence="2" id="KW-1185">Reference proteome</keyword>
<organism evidence="1 2">
    <name type="scientific">Gemmata massiliana</name>
    <dbReference type="NCBI Taxonomy" id="1210884"/>
    <lineage>
        <taxon>Bacteria</taxon>
        <taxon>Pseudomonadati</taxon>
        <taxon>Planctomycetota</taxon>
        <taxon>Planctomycetia</taxon>
        <taxon>Gemmatales</taxon>
        <taxon>Gemmataceae</taxon>
        <taxon>Gemmata</taxon>
    </lineage>
</organism>
<evidence type="ECO:0000313" key="2">
    <source>
        <dbReference type="Proteomes" id="UP000464178"/>
    </source>
</evidence>